<reference evidence="2 3" key="1">
    <citation type="submission" date="2018-01" db="EMBL/GenBank/DDBJ databases">
        <title>Genome sequence of Iodobacter sp. strain PCH194 isolated from Indian Trans-Himalaya.</title>
        <authorList>
            <person name="Kumar V."/>
            <person name="Thakur V."/>
            <person name="Kumar S."/>
            <person name="Singh D."/>
        </authorList>
    </citation>
    <scope>NUCLEOTIDE SEQUENCE [LARGE SCALE GENOMIC DNA]</scope>
    <source>
        <strain evidence="2 3">PCH194</strain>
    </source>
</reference>
<keyword evidence="3" id="KW-1185">Reference proteome</keyword>
<organism evidence="2 3">
    <name type="scientific">Iodobacter fluviatilis</name>
    <dbReference type="NCBI Taxonomy" id="537"/>
    <lineage>
        <taxon>Bacteria</taxon>
        <taxon>Pseudomonadati</taxon>
        <taxon>Pseudomonadota</taxon>
        <taxon>Betaproteobacteria</taxon>
        <taxon>Neisseriales</taxon>
        <taxon>Chitinibacteraceae</taxon>
        <taxon>Iodobacter</taxon>
    </lineage>
</organism>
<evidence type="ECO:0000313" key="2">
    <source>
        <dbReference type="EMBL" id="QBC43670.1"/>
    </source>
</evidence>
<proteinExistence type="predicted"/>
<feature type="coiled-coil region" evidence="1">
    <location>
        <begin position="290"/>
        <end position="491"/>
    </location>
</feature>
<gene>
    <name evidence="2" type="ORF">C1H71_09010</name>
</gene>
<dbReference type="Gene3D" id="3.40.50.300">
    <property type="entry name" value="P-loop containing nucleotide triphosphate hydrolases"/>
    <property type="match status" value="1"/>
</dbReference>
<dbReference type="InterPro" id="IPR027417">
    <property type="entry name" value="P-loop_NTPase"/>
</dbReference>
<accession>A0A7G3G879</accession>
<sequence length="617" mass="69931">MNIQLKNTKHTPINKIVIVGHPLSGYQDVEALLNSGGMNAALPSRRDGFLPAEISMALCKAHHVPRFELMNSPAEIKQIETAALWHGMALDLFLGNIDQEFWGWADPQSVYLLNYWQSLDPQIAFILVYDTPQQLISQAFDEQTQLSTEALEKTIHGWCAYNAALLHFYHRNTERCLLVHSQQVRESTAACLQQVRTRIGAPVQTVSECGRVSHIIDVTTNDEIARQQQTSLKTYIAQALMHDQPDSMQLYEELQSVANLPLVDTPSKPASPLDAWLAMTAMQSQHTEQITQVEVKCQEQAAHIQQLNQQISSSKIQLNEKQQGIAQLQLSLASDQKQVQEQQKENALLLAHLHQVQEELERQFLADQQQKIKALQVSETLATERKKDIDKLSLEKAKLAEEYKKEVAQRKKDKEQHAAELIAQNTQLKNQLAAELTAQSTQLKKQLAAEQATIQASALNKQLTTQSAQENELLLRQLHQVQEELERYFHENQKLKHPVAPPKPSYYGAADRIKTQLSYKLGATMISQSSSLSGLLTLPWALIKQVREYRANHQANIKLPPIQQYSDAHEAERVKQHLSYRLGTVLLSSARSPLGWLKMPWVMHGEIRQFKLSRSSK</sequence>
<protein>
    <submittedName>
        <fullName evidence="2">Uncharacterized protein</fullName>
    </submittedName>
</protein>
<dbReference type="AlphaFoldDB" id="A0A7G3G879"/>
<dbReference type="RefSeq" id="WP_130106250.1">
    <property type="nucleotide sequence ID" value="NZ_CP025781.1"/>
</dbReference>
<keyword evidence="1" id="KW-0175">Coiled coil</keyword>
<dbReference type="KEGG" id="ifl:C1H71_09010"/>
<evidence type="ECO:0000256" key="1">
    <source>
        <dbReference type="SAM" id="Coils"/>
    </source>
</evidence>
<dbReference type="Proteomes" id="UP000515917">
    <property type="component" value="Chromosome"/>
</dbReference>
<dbReference type="EMBL" id="CP025781">
    <property type="protein sequence ID" value="QBC43670.1"/>
    <property type="molecule type" value="Genomic_DNA"/>
</dbReference>
<name>A0A7G3G879_9NEIS</name>
<evidence type="ECO:0000313" key="3">
    <source>
        <dbReference type="Proteomes" id="UP000515917"/>
    </source>
</evidence>